<evidence type="ECO:0000313" key="2">
    <source>
        <dbReference type="EMBL" id="GEB82855.1"/>
    </source>
</evidence>
<feature type="chain" id="PRO_5021310022" description="UrcA family protein" evidence="1">
    <location>
        <begin position="23"/>
        <end position="116"/>
    </location>
</feature>
<keyword evidence="1" id="KW-0732">Signal</keyword>
<dbReference type="OrthoDB" id="7275517at2"/>
<evidence type="ECO:0000256" key="1">
    <source>
        <dbReference type="SAM" id="SignalP"/>
    </source>
</evidence>
<dbReference type="Proteomes" id="UP000317617">
    <property type="component" value="Unassembled WGS sequence"/>
</dbReference>
<name>A0A4Y3TPX4_9PROT</name>
<dbReference type="RefSeq" id="WP_141325381.1">
    <property type="nucleotide sequence ID" value="NZ_BJMU01000005.1"/>
</dbReference>
<sequence>MRRSLLLALMLTLGSIATTAIATRLSAQAVLPPPPQDEGRRILPVLPGPKPVVITSDSAAFCFRLSRVIESYNKDTLPRMVSQLQEEGTDLCRQGLVRSGISRLRRAIISLKRTSP</sequence>
<comment type="caution">
    <text evidence="2">The sequence shown here is derived from an EMBL/GenBank/DDBJ whole genome shotgun (WGS) entry which is preliminary data.</text>
</comment>
<organism evidence="2 3">
    <name type="scientific">Acetobacter orleanensis</name>
    <dbReference type="NCBI Taxonomy" id="104099"/>
    <lineage>
        <taxon>Bacteria</taxon>
        <taxon>Pseudomonadati</taxon>
        <taxon>Pseudomonadota</taxon>
        <taxon>Alphaproteobacteria</taxon>
        <taxon>Acetobacterales</taxon>
        <taxon>Acetobacteraceae</taxon>
        <taxon>Acetobacter</taxon>
    </lineage>
</organism>
<dbReference type="AlphaFoldDB" id="A0A4Y3TPX4"/>
<feature type="signal peptide" evidence="1">
    <location>
        <begin position="1"/>
        <end position="22"/>
    </location>
</feature>
<protein>
    <recommendedName>
        <fullName evidence="4">UrcA family protein</fullName>
    </recommendedName>
</protein>
<dbReference type="EMBL" id="BJMU01000005">
    <property type="protein sequence ID" value="GEB82855.1"/>
    <property type="molecule type" value="Genomic_DNA"/>
</dbReference>
<accession>A0A4Y3TPX4</accession>
<dbReference type="STRING" id="104099.AD949_10930"/>
<keyword evidence="3" id="KW-1185">Reference proteome</keyword>
<gene>
    <name evidence="2" type="ORF">AOR01nite_13320</name>
</gene>
<reference evidence="2 3" key="1">
    <citation type="submission" date="2019-06" db="EMBL/GenBank/DDBJ databases">
        <title>Whole genome shotgun sequence of Acetobacter orleanensis NBRC 13752.</title>
        <authorList>
            <person name="Hosoyama A."/>
            <person name="Uohara A."/>
            <person name="Ohji S."/>
            <person name="Ichikawa N."/>
        </authorList>
    </citation>
    <scope>NUCLEOTIDE SEQUENCE [LARGE SCALE GENOMIC DNA]</scope>
    <source>
        <strain evidence="2 3">NBRC 13752</strain>
    </source>
</reference>
<proteinExistence type="predicted"/>
<evidence type="ECO:0000313" key="3">
    <source>
        <dbReference type="Proteomes" id="UP000317617"/>
    </source>
</evidence>
<evidence type="ECO:0008006" key="4">
    <source>
        <dbReference type="Google" id="ProtNLM"/>
    </source>
</evidence>